<dbReference type="Gene3D" id="1.20.5.170">
    <property type="match status" value="1"/>
</dbReference>
<evidence type="ECO:0000256" key="10">
    <source>
        <dbReference type="SAM" id="MobiDB-lite"/>
    </source>
</evidence>
<evidence type="ECO:0000256" key="2">
    <source>
        <dbReference type="ARBA" id="ARBA00005911"/>
    </source>
</evidence>
<dbReference type="AlphaFoldDB" id="A0A131Z100"/>
<evidence type="ECO:0000256" key="6">
    <source>
        <dbReference type="ARBA" id="ARBA00023010"/>
    </source>
</evidence>
<keyword evidence="4" id="KW-0509">mRNA transport</keyword>
<feature type="region of interest" description="Disordered" evidence="10">
    <location>
        <begin position="31"/>
        <end position="76"/>
    </location>
</feature>
<evidence type="ECO:0000256" key="4">
    <source>
        <dbReference type="ARBA" id="ARBA00022816"/>
    </source>
</evidence>
<evidence type="ECO:0000256" key="5">
    <source>
        <dbReference type="ARBA" id="ARBA00022927"/>
    </source>
</evidence>
<dbReference type="GO" id="GO:0006606">
    <property type="term" value="P:protein import into nucleus"/>
    <property type="evidence" value="ECO:0007669"/>
    <property type="project" value="TreeGrafter"/>
</dbReference>
<keyword evidence="6" id="KW-0811">Translocation</keyword>
<keyword evidence="3" id="KW-0813">Transport</keyword>
<comment type="similarity">
    <text evidence="2">Belongs to the nucleoporin NSP1/NUP62 family.</text>
</comment>
<keyword evidence="5" id="KW-0653">Protein transport</keyword>
<comment type="subcellular location">
    <subcellularLocation>
        <location evidence="1">Nucleus</location>
        <location evidence="1">Nuclear pore complex</location>
    </subcellularLocation>
</comment>
<dbReference type="GO" id="GO:0006405">
    <property type="term" value="P:RNA export from nucleus"/>
    <property type="evidence" value="ECO:0007669"/>
    <property type="project" value="TreeGrafter"/>
</dbReference>
<evidence type="ECO:0000259" key="11">
    <source>
        <dbReference type="Pfam" id="PF05064"/>
    </source>
</evidence>
<feature type="domain" description="Nucleoporin NSP1-like C-terminal" evidence="11">
    <location>
        <begin position="74"/>
        <end position="178"/>
    </location>
</feature>
<dbReference type="GO" id="GO:0044613">
    <property type="term" value="C:nuclear pore central transport channel"/>
    <property type="evidence" value="ECO:0007669"/>
    <property type="project" value="TreeGrafter"/>
</dbReference>
<dbReference type="PANTHER" id="PTHR12084">
    <property type="entry name" value="NUCLEAR PORE GLYCOPROTEIN P62-RELATED"/>
    <property type="match status" value="1"/>
</dbReference>
<keyword evidence="7" id="KW-0906">Nuclear pore complex</keyword>
<dbReference type="Pfam" id="PF05064">
    <property type="entry name" value="Nsp1_C"/>
    <property type="match status" value="1"/>
</dbReference>
<name>A0A131Z100_RHIAP</name>
<evidence type="ECO:0000256" key="8">
    <source>
        <dbReference type="ARBA" id="ARBA00023242"/>
    </source>
</evidence>
<organism evidence="12">
    <name type="scientific">Rhipicephalus appendiculatus</name>
    <name type="common">Brown ear tick</name>
    <dbReference type="NCBI Taxonomy" id="34631"/>
    <lineage>
        <taxon>Eukaryota</taxon>
        <taxon>Metazoa</taxon>
        <taxon>Ecdysozoa</taxon>
        <taxon>Arthropoda</taxon>
        <taxon>Chelicerata</taxon>
        <taxon>Arachnida</taxon>
        <taxon>Acari</taxon>
        <taxon>Parasitiformes</taxon>
        <taxon>Ixodida</taxon>
        <taxon>Ixodoidea</taxon>
        <taxon>Ixodidae</taxon>
        <taxon>Rhipicephalinae</taxon>
        <taxon>Rhipicephalus</taxon>
        <taxon>Rhipicephalus</taxon>
    </lineage>
</organism>
<evidence type="ECO:0000313" key="12">
    <source>
        <dbReference type="EMBL" id="JAP85109.1"/>
    </source>
</evidence>
<dbReference type="InterPro" id="IPR007758">
    <property type="entry name" value="Nucleoporin_NSP1_C"/>
</dbReference>
<evidence type="ECO:0000256" key="3">
    <source>
        <dbReference type="ARBA" id="ARBA00022448"/>
    </source>
</evidence>
<dbReference type="InterPro" id="IPR026010">
    <property type="entry name" value="NSP1/NUP62"/>
</dbReference>
<evidence type="ECO:0000256" key="1">
    <source>
        <dbReference type="ARBA" id="ARBA00004567"/>
    </source>
</evidence>
<protein>
    <submittedName>
        <fullName evidence="12">Nuclear pore complex protein Nup62</fullName>
    </submittedName>
</protein>
<evidence type="ECO:0000256" key="9">
    <source>
        <dbReference type="SAM" id="Coils"/>
    </source>
</evidence>
<evidence type="ECO:0000256" key="7">
    <source>
        <dbReference type="ARBA" id="ARBA00023132"/>
    </source>
</evidence>
<feature type="coiled-coil region" evidence="9">
    <location>
        <begin position="83"/>
        <end position="110"/>
    </location>
</feature>
<keyword evidence="8" id="KW-0539">Nucleus</keyword>
<dbReference type="GO" id="GO:0005543">
    <property type="term" value="F:phospholipid binding"/>
    <property type="evidence" value="ECO:0007669"/>
    <property type="project" value="TreeGrafter"/>
</dbReference>
<dbReference type="PANTHER" id="PTHR12084:SF0">
    <property type="entry name" value="NUCLEAR PORE GLYCOPROTEIN P62"/>
    <property type="match status" value="1"/>
</dbReference>
<keyword evidence="9" id="KW-0175">Coiled coil</keyword>
<dbReference type="EMBL" id="GEDV01003448">
    <property type="protein sequence ID" value="JAP85109.1"/>
    <property type="molecule type" value="Transcribed_RNA"/>
</dbReference>
<accession>A0A131Z100</accession>
<dbReference type="GO" id="GO:0017056">
    <property type="term" value="F:structural constituent of nuclear pore"/>
    <property type="evidence" value="ECO:0007669"/>
    <property type="project" value="InterPro"/>
</dbReference>
<feature type="compositionally biased region" description="Low complexity" evidence="10">
    <location>
        <begin position="40"/>
        <end position="76"/>
    </location>
</feature>
<proteinExistence type="inferred from homology"/>
<dbReference type="FunFam" id="1.20.5.170:FF:000040">
    <property type="entry name" value="Nuclear pore glycoprotein p62"/>
    <property type="match status" value="1"/>
</dbReference>
<sequence>MLGGSTTTSFTFGTPAAATTSFSFGTNKPSTTFNFGTPQPSTGLTSTPATAAAAPATTTATAATTQAPAQATGTAAPSSTMHYRLLEESVNQWKLELEELERNFIDQATQVNAWDRSLLSSAERVGQLSSLVERAQLDQQRLEHELDYVAAQQGELERLLAPLEAAMKQAPALSVQQHADLEREHTYHMAENINSQLNSVSRDIKDIVEQLNAANAFTAQDKPLQQISKVLNSHMDALMWVQHNSGVLQQKLQELERACQQQRADPLLKR</sequence>
<reference evidence="12" key="1">
    <citation type="journal article" date="2016" name="Ticks Tick Borne Dis.">
        <title>De novo assembly and annotation of the salivary gland transcriptome of Rhipicephalus appendiculatus male and female ticks during blood feeding.</title>
        <authorList>
            <person name="de Castro M.H."/>
            <person name="de Klerk D."/>
            <person name="Pienaar R."/>
            <person name="Latif A.A."/>
            <person name="Rees D.J."/>
            <person name="Mans B.J."/>
        </authorList>
    </citation>
    <scope>NUCLEOTIDE SEQUENCE</scope>
    <source>
        <tissue evidence="12">Salivary glands</tissue>
    </source>
</reference>
<dbReference type="GO" id="GO:0051028">
    <property type="term" value="P:mRNA transport"/>
    <property type="evidence" value="ECO:0007669"/>
    <property type="project" value="UniProtKB-KW"/>
</dbReference>